<sequence length="214" mass="23147">MGVRLAWPVPDCALGCPTSWVKDGYCDKPCNNSKCEWDGGDCLGAAASVTPRPFNLLPFPRPDLSKCHTLAYFNLSSFLGDGGSLTDGSYEENGAVRLVAVSVPSSVITVMIFPNSSATTVHMTVTGLRGSLSFETGKYPQLEDQLVEYIWDLWQDGCAASLDILQTEARRIARARGIEAEGLEGVLRVDHALHAMPRTLVEKDNIVPALAFSL</sequence>
<keyword evidence="2" id="KW-1185">Reference proteome</keyword>
<evidence type="ECO:0000313" key="1">
    <source>
        <dbReference type="EMBL" id="KAH6935601.1"/>
    </source>
</evidence>
<dbReference type="Proteomes" id="UP000821845">
    <property type="component" value="Chromosome 3"/>
</dbReference>
<protein>
    <submittedName>
        <fullName evidence="1">Uncharacterized protein</fullName>
    </submittedName>
</protein>
<accession>A0ACB7SNS3</accession>
<reference evidence="1" key="1">
    <citation type="submission" date="2020-05" db="EMBL/GenBank/DDBJ databases">
        <title>Large-scale comparative analyses of tick genomes elucidate their genetic diversity and vector capacities.</title>
        <authorList>
            <person name="Jia N."/>
            <person name="Wang J."/>
            <person name="Shi W."/>
            <person name="Du L."/>
            <person name="Sun Y."/>
            <person name="Zhan W."/>
            <person name="Jiang J."/>
            <person name="Wang Q."/>
            <person name="Zhang B."/>
            <person name="Ji P."/>
            <person name="Sakyi L.B."/>
            <person name="Cui X."/>
            <person name="Yuan T."/>
            <person name="Jiang B."/>
            <person name="Yang W."/>
            <person name="Lam T.T.-Y."/>
            <person name="Chang Q."/>
            <person name="Ding S."/>
            <person name="Wang X."/>
            <person name="Zhu J."/>
            <person name="Ruan X."/>
            <person name="Zhao L."/>
            <person name="Wei J."/>
            <person name="Que T."/>
            <person name="Du C."/>
            <person name="Cheng J."/>
            <person name="Dai P."/>
            <person name="Han X."/>
            <person name="Huang E."/>
            <person name="Gao Y."/>
            <person name="Liu J."/>
            <person name="Shao H."/>
            <person name="Ye R."/>
            <person name="Li L."/>
            <person name="Wei W."/>
            <person name="Wang X."/>
            <person name="Wang C."/>
            <person name="Yang T."/>
            <person name="Huo Q."/>
            <person name="Li W."/>
            <person name="Guo W."/>
            <person name="Chen H."/>
            <person name="Zhou L."/>
            <person name="Ni X."/>
            <person name="Tian J."/>
            <person name="Zhou Y."/>
            <person name="Sheng Y."/>
            <person name="Liu T."/>
            <person name="Pan Y."/>
            <person name="Xia L."/>
            <person name="Li J."/>
            <person name="Zhao F."/>
            <person name="Cao W."/>
        </authorList>
    </citation>
    <scope>NUCLEOTIDE SEQUENCE</scope>
    <source>
        <strain evidence="1">Hyas-2018</strain>
    </source>
</reference>
<dbReference type="EMBL" id="CM023483">
    <property type="protein sequence ID" value="KAH6935601.1"/>
    <property type="molecule type" value="Genomic_DNA"/>
</dbReference>
<organism evidence="1 2">
    <name type="scientific">Hyalomma asiaticum</name>
    <name type="common">Tick</name>
    <dbReference type="NCBI Taxonomy" id="266040"/>
    <lineage>
        <taxon>Eukaryota</taxon>
        <taxon>Metazoa</taxon>
        <taxon>Ecdysozoa</taxon>
        <taxon>Arthropoda</taxon>
        <taxon>Chelicerata</taxon>
        <taxon>Arachnida</taxon>
        <taxon>Acari</taxon>
        <taxon>Parasitiformes</taxon>
        <taxon>Ixodida</taxon>
        <taxon>Ixodoidea</taxon>
        <taxon>Ixodidae</taxon>
        <taxon>Hyalomminae</taxon>
        <taxon>Hyalomma</taxon>
    </lineage>
</organism>
<gene>
    <name evidence="1" type="ORF">HPB50_007012</name>
</gene>
<evidence type="ECO:0000313" key="2">
    <source>
        <dbReference type="Proteomes" id="UP000821845"/>
    </source>
</evidence>
<proteinExistence type="predicted"/>
<comment type="caution">
    <text evidence="1">The sequence shown here is derived from an EMBL/GenBank/DDBJ whole genome shotgun (WGS) entry which is preliminary data.</text>
</comment>
<name>A0ACB7SNS3_HYAAI</name>